<evidence type="ECO:0000256" key="4">
    <source>
        <dbReference type="ARBA" id="ARBA00022692"/>
    </source>
</evidence>
<dbReference type="Proteomes" id="UP000238322">
    <property type="component" value="Unassembled WGS sequence"/>
</dbReference>
<dbReference type="InterPro" id="IPR018076">
    <property type="entry name" value="T2SS_GspF_dom"/>
</dbReference>
<dbReference type="PANTHER" id="PTHR30012">
    <property type="entry name" value="GENERAL SECRETION PATHWAY PROTEIN"/>
    <property type="match status" value="1"/>
</dbReference>
<protein>
    <recommendedName>
        <fullName evidence="8">Type II secretion system protein GspF domain-containing protein</fullName>
    </recommendedName>
</protein>
<sequence>MMGRVNLCSEDAQMLFSPRISKSNLIQLCRRVGNQLHAGVDIRRVWLREAERASGSMKHVMESICESIDEGHQMHEAINLTGEYFPKLFRQMIHLGDTTGHLDMIFLDLADQYEHQMELRRAFLASIAWPMIELGIAILVIGAFIFVMGMIPQVEGRTIDPLGLGLAGTQGVIDYFLIIGMIIMGCWVTYLLWSRGRLGFLPIDRVIMKIPGVGKQIRTLCLARMAWALGLTVGGGMDIRNAMRLSLEATHNRYYSQYADQIDKELLQGDEVSEILRRTQRFPHDFLDVVETGEISGTLSESMTKLSELYFQKARDAMKVLAIMGGLLVTMMVFGIIIMAIFKLAMFYLGTINDALEGI</sequence>
<comment type="caution">
    <text evidence="9">The sequence shown here is derived from an EMBL/GenBank/DDBJ whole genome shotgun (WGS) entry which is preliminary data.</text>
</comment>
<evidence type="ECO:0000256" key="1">
    <source>
        <dbReference type="ARBA" id="ARBA00004651"/>
    </source>
</evidence>
<evidence type="ECO:0000256" key="2">
    <source>
        <dbReference type="ARBA" id="ARBA00005745"/>
    </source>
</evidence>
<evidence type="ECO:0000313" key="9">
    <source>
        <dbReference type="EMBL" id="PQO29628.1"/>
    </source>
</evidence>
<dbReference type="AlphaFoldDB" id="A0A2S8FBT7"/>
<organism evidence="9 10">
    <name type="scientific">Blastopirellula marina</name>
    <dbReference type="NCBI Taxonomy" id="124"/>
    <lineage>
        <taxon>Bacteria</taxon>
        <taxon>Pseudomonadati</taxon>
        <taxon>Planctomycetota</taxon>
        <taxon>Planctomycetia</taxon>
        <taxon>Pirellulales</taxon>
        <taxon>Pirellulaceae</taxon>
        <taxon>Blastopirellula</taxon>
    </lineage>
</organism>
<dbReference type="Gene3D" id="1.20.81.30">
    <property type="entry name" value="Type II secretion system (T2SS), domain F"/>
    <property type="match status" value="2"/>
</dbReference>
<dbReference type="GO" id="GO:0005524">
    <property type="term" value="F:ATP binding"/>
    <property type="evidence" value="ECO:0007669"/>
    <property type="project" value="InterPro"/>
</dbReference>
<keyword evidence="5 7" id="KW-1133">Transmembrane helix</keyword>
<keyword evidence="3" id="KW-1003">Cell membrane</keyword>
<feature type="domain" description="Type II secretion system protein GspF" evidence="8">
    <location>
        <begin position="229"/>
        <end position="342"/>
    </location>
</feature>
<evidence type="ECO:0000256" key="6">
    <source>
        <dbReference type="ARBA" id="ARBA00023136"/>
    </source>
</evidence>
<dbReference type="Pfam" id="PF00482">
    <property type="entry name" value="T2SSF"/>
    <property type="match status" value="2"/>
</dbReference>
<dbReference type="InterPro" id="IPR042094">
    <property type="entry name" value="T2SS_GspF_sf"/>
</dbReference>
<keyword evidence="6 7" id="KW-0472">Membrane</keyword>
<evidence type="ECO:0000259" key="8">
    <source>
        <dbReference type="Pfam" id="PF00482"/>
    </source>
</evidence>
<feature type="transmembrane region" description="Helical" evidence="7">
    <location>
        <begin position="172"/>
        <end position="193"/>
    </location>
</feature>
<name>A0A2S8FBT7_9BACT</name>
<proteinExistence type="inferred from homology"/>
<dbReference type="EMBL" id="PUHY01000015">
    <property type="protein sequence ID" value="PQO29628.1"/>
    <property type="molecule type" value="Genomic_DNA"/>
</dbReference>
<evidence type="ECO:0000313" key="10">
    <source>
        <dbReference type="Proteomes" id="UP000238322"/>
    </source>
</evidence>
<evidence type="ECO:0000256" key="7">
    <source>
        <dbReference type="SAM" id="Phobius"/>
    </source>
</evidence>
<evidence type="ECO:0000256" key="3">
    <source>
        <dbReference type="ARBA" id="ARBA00022475"/>
    </source>
</evidence>
<feature type="transmembrane region" description="Helical" evidence="7">
    <location>
        <begin position="320"/>
        <end position="342"/>
    </location>
</feature>
<feature type="domain" description="Type II secretion system protein GspF" evidence="8">
    <location>
        <begin position="29"/>
        <end position="148"/>
    </location>
</feature>
<gene>
    <name evidence="9" type="ORF">C5Y83_26600</name>
</gene>
<dbReference type="SUPFAM" id="SSF90123">
    <property type="entry name" value="ABC transporter transmembrane region"/>
    <property type="match status" value="1"/>
</dbReference>
<keyword evidence="4 7" id="KW-0812">Transmembrane</keyword>
<dbReference type="GO" id="GO:0005886">
    <property type="term" value="C:plasma membrane"/>
    <property type="evidence" value="ECO:0007669"/>
    <property type="project" value="UniProtKB-SubCell"/>
</dbReference>
<evidence type="ECO:0000256" key="5">
    <source>
        <dbReference type="ARBA" id="ARBA00022989"/>
    </source>
</evidence>
<accession>A0A2S8FBT7</accession>
<comment type="subcellular location">
    <subcellularLocation>
        <location evidence="1">Cell membrane</location>
        <topology evidence="1">Multi-pass membrane protein</topology>
    </subcellularLocation>
</comment>
<reference evidence="9 10" key="1">
    <citation type="submission" date="2018-02" db="EMBL/GenBank/DDBJ databases">
        <title>Comparative genomes isolates from brazilian mangrove.</title>
        <authorList>
            <person name="Araujo J.E."/>
            <person name="Taketani R.G."/>
            <person name="Silva M.C.P."/>
            <person name="Loureco M.V."/>
            <person name="Andreote F.D."/>
        </authorList>
    </citation>
    <scope>NUCLEOTIDE SEQUENCE [LARGE SCALE GENOMIC DNA]</scope>
    <source>
        <strain evidence="9 10">Hex-1 MGV</strain>
    </source>
</reference>
<dbReference type="InterPro" id="IPR036640">
    <property type="entry name" value="ABC1_TM_sf"/>
</dbReference>
<dbReference type="PANTHER" id="PTHR30012:SF0">
    <property type="entry name" value="TYPE II SECRETION SYSTEM PROTEIN F-RELATED"/>
    <property type="match status" value="1"/>
</dbReference>
<feature type="transmembrane region" description="Helical" evidence="7">
    <location>
        <begin position="127"/>
        <end position="152"/>
    </location>
</feature>
<comment type="similarity">
    <text evidence="2">Belongs to the GSP F family.</text>
</comment>
<dbReference type="InterPro" id="IPR003004">
    <property type="entry name" value="GspF/PilC"/>
</dbReference>